<proteinExistence type="predicted"/>
<evidence type="ECO:0000313" key="3">
    <source>
        <dbReference type="Proteomes" id="UP000723463"/>
    </source>
</evidence>
<protein>
    <recommendedName>
        <fullName evidence="4">RNI-like protein</fullName>
    </recommendedName>
</protein>
<dbReference type="GO" id="GO:0019005">
    <property type="term" value="C:SCF ubiquitin ligase complex"/>
    <property type="evidence" value="ECO:0007669"/>
    <property type="project" value="TreeGrafter"/>
</dbReference>
<evidence type="ECO:0000256" key="1">
    <source>
        <dbReference type="SAM" id="MobiDB-lite"/>
    </source>
</evidence>
<dbReference type="AlphaFoldDB" id="A0A9P6K4B7"/>
<evidence type="ECO:0008006" key="4">
    <source>
        <dbReference type="Google" id="ProtNLM"/>
    </source>
</evidence>
<dbReference type="GO" id="GO:0031146">
    <property type="term" value="P:SCF-dependent proteasomal ubiquitin-dependent protein catabolic process"/>
    <property type="evidence" value="ECO:0007669"/>
    <property type="project" value="TreeGrafter"/>
</dbReference>
<dbReference type="PANTHER" id="PTHR13318">
    <property type="entry name" value="PARTNER OF PAIRED, ISOFORM B-RELATED"/>
    <property type="match status" value="1"/>
</dbReference>
<dbReference type="InterPro" id="IPR006553">
    <property type="entry name" value="Leu-rich_rpt_Cys-con_subtyp"/>
</dbReference>
<feature type="region of interest" description="Disordered" evidence="1">
    <location>
        <begin position="1"/>
        <end position="107"/>
    </location>
</feature>
<accession>A0A9P6K4B7</accession>
<feature type="region of interest" description="Disordered" evidence="1">
    <location>
        <begin position="390"/>
        <end position="420"/>
    </location>
</feature>
<gene>
    <name evidence="2" type="ORF">EC957_010676</name>
</gene>
<dbReference type="InterPro" id="IPR032675">
    <property type="entry name" value="LRR_dom_sf"/>
</dbReference>
<dbReference type="Proteomes" id="UP000723463">
    <property type="component" value="Unassembled WGS sequence"/>
</dbReference>
<dbReference type="SUPFAM" id="SSF52047">
    <property type="entry name" value="RNI-like"/>
    <property type="match status" value="1"/>
</dbReference>
<sequence length="455" mass="48729">MKLLQTVSGARGGGSGRGGSGSGGSGQQQRDGVMMRIEGTNPHADVVGLGLTKQEEQEKQQQQQQQDDDKEEREDHAGRGRDGIMAQVSPNSLEQGEATAPSSSSITLTKPPLAPFTYGAFIKILDFSQLHYILSDTFLSHLLPHTPSLQQLIIDSPKQFSDDSLFTLAEYCCNLVRLELLGCVRVSDKGMEAVFEKCWKLKKVVLSNVVGSEVDEDGVGNSSKASSSNHSLTLTHKTIDHLAVTSPPSKDSTTTTTIVRKLHTLNLANGLRFPTSGEIDSASSQSLSNLIRTYSTTLVSLNLSFCGLAVTDTLLLQFSSTVQSLPLQHLDIAFCFDVTDTGLVSLSEACPDLQDLDITGLTQVSDKSILAIGQGCMKFRRLVMVDERHRSNPGGSVGRGGGGGGGGGSGGGGGGQWSSQNPLITNEVLNRFPWGVRVVQRRDELLGQRKSPRIF</sequence>
<name>A0A9P6K4B7_9FUNG</name>
<evidence type="ECO:0000313" key="2">
    <source>
        <dbReference type="EMBL" id="KAF9545591.1"/>
    </source>
</evidence>
<organism evidence="2 3">
    <name type="scientific">Mortierella hygrophila</name>
    <dbReference type="NCBI Taxonomy" id="979708"/>
    <lineage>
        <taxon>Eukaryota</taxon>
        <taxon>Fungi</taxon>
        <taxon>Fungi incertae sedis</taxon>
        <taxon>Mucoromycota</taxon>
        <taxon>Mortierellomycotina</taxon>
        <taxon>Mortierellomycetes</taxon>
        <taxon>Mortierellales</taxon>
        <taxon>Mortierellaceae</taxon>
        <taxon>Mortierella</taxon>
    </lineage>
</organism>
<dbReference type="SMART" id="SM00367">
    <property type="entry name" value="LRR_CC"/>
    <property type="match status" value="5"/>
</dbReference>
<keyword evidence="3" id="KW-1185">Reference proteome</keyword>
<comment type="caution">
    <text evidence="2">The sequence shown here is derived from an EMBL/GenBank/DDBJ whole genome shotgun (WGS) entry which is preliminary data.</text>
</comment>
<feature type="compositionally biased region" description="Gly residues" evidence="1">
    <location>
        <begin position="395"/>
        <end position="416"/>
    </location>
</feature>
<dbReference type="InterPro" id="IPR001611">
    <property type="entry name" value="Leu-rich_rpt"/>
</dbReference>
<dbReference type="Pfam" id="PF13516">
    <property type="entry name" value="LRR_6"/>
    <property type="match status" value="2"/>
</dbReference>
<reference evidence="2" key="1">
    <citation type="journal article" date="2020" name="Fungal Divers.">
        <title>Resolving the Mortierellaceae phylogeny through synthesis of multi-gene phylogenetics and phylogenomics.</title>
        <authorList>
            <person name="Vandepol N."/>
            <person name="Liber J."/>
            <person name="Desiro A."/>
            <person name="Na H."/>
            <person name="Kennedy M."/>
            <person name="Barry K."/>
            <person name="Grigoriev I.V."/>
            <person name="Miller A.N."/>
            <person name="O'Donnell K."/>
            <person name="Stajich J.E."/>
            <person name="Bonito G."/>
        </authorList>
    </citation>
    <scope>NUCLEOTIDE SEQUENCE</scope>
    <source>
        <strain evidence="2">NRRL 2591</strain>
    </source>
</reference>
<feature type="compositionally biased region" description="Basic and acidic residues" evidence="1">
    <location>
        <begin position="73"/>
        <end position="82"/>
    </location>
</feature>
<dbReference type="Gene3D" id="3.80.10.10">
    <property type="entry name" value="Ribonuclease Inhibitor"/>
    <property type="match status" value="1"/>
</dbReference>
<feature type="compositionally biased region" description="Polar residues" evidence="1">
    <location>
        <begin position="88"/>
        <end position="107"/>
    </location>
</feature>
<dbReference type="EMBL" id="JAAAXW010000069">
    <property type="protein sequence ID" value="KAF9545591.1"/>
    <property type="molecule type" value="Genomic_DNA"/>
</dbReference>
<feature type="compositionally biased region" description="Gly residues" evidence="1">
    <location>
        <begin position="10"/>
        <end position="26"/>
    </location>
</feature>